<dbReference type="AlphaFoldDB" id="V8N8P0"/>
<comment type="caution">
    <text evidence="2">The sequence shown here is derived from an EMBL/GenBank/DDBJ whole genome shotgun (WGS) entry which is preliminary data.</text>
</comment>
<proteinExistence type="predicted"/>
<evidence type="ECO:0000313" key="2">
    <source>
        <dbReference type="EMBL" id="ETE58460.1"/>
    </source>
</evidence>
<evidence type="ECO:0000313" key="3">
    <source>
        <dbReference type="Proteomes" id="UP000018936"/>
    </source>
</evidence>
<keyword evidence="3" id="KW-1185">Reference proteome</keyword>
<protein>
    <submittedName>
        <fullName evidence="2">Uncharacterized protein</fullName>
    </submittedName>
</protein>
<dbReference type="EMBL" id="AZIM01006714">
    <property type="protein sequence ID" value="ETE58460.1"/>
    <property type="molecule type" value="Genomic_DNA"/>
</dbReference>
<organism evidence="2 3">
    <name type="scientific">Ophiophagus hannah</name>
    <name type="common">King cobra</name>
    <name type="synonym">Naja hannah</name>
    <dbReference type="NCBI Taxonomy" id="8665"/>
    <lineage>
        <taxon>Eukaryota</taxon>
        <taxon>Metazoa</taxon>
        <taxon>Chordata</taxon>
        <taxon>Craniata</taxon>
        <taxon>Vertebrata</taxon>
        <taxon>Euteleostomi</taxon>
        <taxon>Lepidosauria</taxon>
        <taxon>Squamata</taxon>
        <taxon>Bifurcata</taxon>
        <taxon>Unidentata</taxon>
        <taxon>Episquamata</taxon>
        <taxon>Toxicofera</taxon>
        <taxon>Serpentes</taxon>
        <taxon>Colubroidea</taxon>
        <taxon>Elapidae</taxon>
        <taxon>Elapinae</taxon>
        <taxon>Ophiophagus</taxon>
    </lineage>
</organism>
<dbReference type="Proteomes" id="UP000018936">
    <property type="component" value="Unassembled WGS sequence"/>
</dbReference>
<gene>
    <name evidence="2" type="ORF">L345_15818</name>
</gene>
<evidence type="ECO:0000256" key="1">
    <source>
        <dbReference type="SAM" id="MobiDB-lite"/>
    </source>
</evidence>
<accession>V8N8P0</accession>
<reference evidence="2 3" key="1">
    <citation type="journal article" date="2013" name="Proc. Natl. Acad. Sci. U.S.A.">
        <title>The king cobra genome reveals dynamic gene evolution and adaptation in the snake venom system.</title>
        <authorList>
            <person name="Vonk F.J."/>
            <person name="Casewell N.R."/>
            <person name="Henkel C.V."/>
            <person name="Heimberg A.M."/>
            <person name="Jansen H.J."/>
            <person name="McCleary R.J."/>
            <person name="Kerkkamp H.M."/>
            <person name="Vos R.A."/>
            <person name="Guerreiro I."/>
            <person name="Calvete J.J."/>
            <person name="Wuster W."/>
            <person name="Woods A.E."/>
            <person name="Logan J.M."/>
            <person name="Harrison R.A."/>
            <person name="Castoe T.A."/>
            <person name="de Koning A.P."/>
            <person name="Pollock D.D."/>
            <person name="Yandell M."/>
            <person name="Calderon D."/>
            <person name="Renjifo C."/>
            <person name="Currier R.B."/>
            <person name="Salgado D."/>
            <person name="Pla D."/>
            <person name="Sanz L."/>
            <person name="Hyder A.S."/>
            <person name="Ribeiro J.M."/>
            <person name="Arntzen J.W."/>
            <person name="van den Thillart G.E."/>
            <person name="Boetzer M."/>
            <person name="Pirovano W."/>
            <person name="Dirks R.P."/>
            <person name="Spaink H.P."/>
            <person name="Duboule D."/>
            <person name="McGlinn E."/>
            <person name="Kini R.M."/>
            <person name="Richardson M.K."/>
        </authorList>
    </citation>
    <scope>NUCLEOTIDE SEQUENCE</scope>
    <source>
        <tissue evidence="2">Blood</tissue>
    </source>
</reference>
<sequence length="131" mass="15509">MTCHITVIYHHLFQHQSKDRKAVEFSKILHQARQYERNENGEKDETRRKNFQFSNTNKEADEEKESLAKLNSSRLLGETDSPQLTPQPVQQLPFTKHLLYTTVHLPQLTWRHLHIHLHPCTLFLNHVVPLV</sequence>
<feature type="non-terminal residue" evidence="2">
    <location>
        <position position="131"/>
    </location>
</feature>
<feature type="compositionally biased region" description="Basic and acidic residues" evidence="1">
    <location>
        <begin position="58"/>
        <end position="67"/>
    </location>
</feature>
<feature type="region of interest" description="Disordered" evidence="1">
    <location>
        <begin position="34"/>
        <end position="87"/>
    </location>
</feature>
<feature type="compositionally biased region" description="Basic and acidic residues" evidence="1">
    <location>
        <begin position="34"/>
        <end position="48"/>
    </location>
</feature>
<name>V8N8P0_OPHHA</name>